<protein>
    <recommendedName>
        <fullName evidence="6">Golgi apparatus membrane protein TVP23 homolog</fullName>
    </recommendedName>
</protein>
<dbReference type="InterPro" id="IPR008564">
    <property type="entry name" value="TVP23-like"/>
</dbReference>
<gene>
    <name evidence="8" type="ORF">M9Y10_036198</name>
</gene>
<evidence type="ECO:0000256" key="2">
    <source>
        <dbReference type="ARBA" id="ARBA00005467"/>
    </source>
</evidence>
<sequence>MPNNSISTSLPISKSTFIILRIFPLILTFILSYFKVPIIISVLIISLSCIADLFFTKEYFGLGLVGLRYYRNKSESPNFPNFVYYSKPLPFVASTIDSNVFWLGLILSPAGWAISALFYAFFFGIQWFFICFVACLINLLNFSAFMKCHNAGKEQADSIARTLLLDKNVTFQAAKEENELSPDTEESVNDDDEEKTTVLEA</sequence>
<evidence type="ECO:0000256" key="6">
    <source>
        <dbReference type="RuleBase" id="RU361206"/>
    </source>
</evidence>
<evidence type="ECO:0000256" key="7">
    <source>
        <dbReference type="SAM" id="MobiDB-lite"/>
    </source>
</evidence>
<evidence type="ECO:0000256" key="5">
    <source>
        <dbReference type="ARBA" id="ARBA00023136"/>
    </source>
</evidence>
<name>A0ABR2GVH3_9EUKA</name>
<evidence type="ECO:0000313" key="9">
    <source>
        <dbReference type="Proteomes" id="UP001470230"/>
    </source>
</evidence>
<dbReference type="PANTHER" id="PTHR13019:SF7">
    <property type="entry name" value="GOLGI APPARATUS MEMBRANE PROTEIN TVP23"/>
    <property type="match status" value="1"/>
</dbReference>
<accession>A0ABR2GVH3</accession>
<keyword evidence="5 6" id="KW-0472">Membrane</keyword>
<feature type="transmembrane region" description="Helical" evidence="6">
    <location>
        <begin position="100"/>
        <end position="121"/>
    </location>
</feature>
<keyword evidence="3 6" id="KW-0812">Transmembrane</keyword>
<keyword evidence="9" id="KW-1185">Reference proteome</keyword>
<reference evidence="8 9" key="1">
    <citation type="submission" date="2024-04" db="EMBL/GenBank/DDBJ databases">
        <title>Tritrichomonas musculus Genome.</title>
        <authorList>
            <person name="Alves-Ferreira E."/>
            <person name="Grigg M."/>
            <person name="Lorenzi H."/>
            <person name="Galac M."/>
        </authorList>
    </citation>
    <scope>NUCLEOTIDE SEQUENCE [LARGE SCALE GENOMIC DNA]</scope>
    <source>
        <strain evidence="8 9">EAF2021</strain>
    </source>
</reference>
<keyword evidence="4 6" id="KW-1133">Transmembrane helix</keyword>
<feature type="transmembrane region" description="Helical" evidence="6">
    <location>
        <begin position="127"/>
        <end position="145"/>
    </location>
</feature>
<comment type="similarity">
    <text evidence="2 6">Belongs to the TVP23 family.</text>
</comment>
<evidence type="ECO:0000256" key="3">
    <source>
        <dbReference type="ARBA" id="ARBA00022692"/>
    </source>
</evidence>
<dbReference type="Pfam" id="PF05832">
    <property type="entry name" value="DUF846"/>
    <property type="match status" value="1"/>
</dbReference>
<feature type="region of interest" description="Disordered" evidence="7">
    <location>
        <begin position="175"/>
        <end position="201"/>
    </location>
</feature>
<comment type="subcellular location">
    <subcellularLocation>
        <location evidence="1 6">Membrane</location>
        <topology evidence="1 6">Multi-pass membrane protein</topology>
    </subcellularLocation>
</comment>
<dbReference type="Proteomes" id="UP001470230">
    <property type="component" value="Unassembled WGS sequence"/>
</dbReference>
<evidence type="ECO:0000313" key="8">
    <source>
        <dbReference type="EMBL" id="KAK8837663.1"/>
    </source>
</evidence>
<evidence type="ECO:0000256" key="1">
    <source>
        <dbReference type="ARBA" id="ARBA00004141"/>
    </source>
</evidence>
<dbReference type="EMBL" id="JAPFFF010000058">
    <property type="protein sequence ID" value="KAK8837663.1"/>
    <property type="molecule type" value="Genomic_DNA"/>
</dbReference>
<feature type="compositionally biased region" description="Acidic residues" evidence="7">
    <location>
        <begin position="179"/>
        <end position="194"/>
    </location>
</feature>
<comment type="caution">
    <text evidence="8">The sequence shown here is derived from an EMBL/GenBank/DDBJ whole genome shotgun (WGS) entry which is preliminary data.</text>
</comment>
<dbReference type="PANTHER" id="PTHR13019">
    <property type="entry name" value="GOLGI APPARATUS MEMBRANE PROTEIN TVP23"/>
    <property type="match status" value="1"/>
</dbReference>
<evidence type="ECO:0000256" key="4">
    <source>
        <dbReference type="ARBA" id="ARBA00022989"/>
    </source>
</evidence>
<proteinExistence type="inferred from homology"/>
<organism evidence="8 9">
    <name type="scientific">Tritrichomonas musculus</name>
    <dbReference type="NCBI Taxonomy" id="1915356"/>
    <lineage>
        <taxon>Eukaryota</taxon>
        <taxon>Metamonada</taxon>
        <taxon>Parabasalia</taxon>
        <taxon>Tritrichomonadida</taxon>
        <taxon>Tritrichomonadidae</taxon>
        <taxon>Tritrichomonas</taxon>
    </lineage>
</organism>